<keyword evidence="4 15" id="KW-0812">Transmembrane</keyword>
<dbReference type="FunFam" id="1.20.5.170:FF:000085">
    <property type="entry name" value="bZIP transcription factor 49"/>
    <property type="match status" value="1"/>
</dbReference>
<evidence type="ECO:0000313" key="17">
    <source>
        <dbReference type="EMBL" id="PNY05018.1"/>
    </source>
</evidence>
<evidence type="ECO:0000256" key="5">
    <source>
        <dbReference type="ARBA" id="ARBA00022824"/>
    </source>
</evidence>
<feature type="region of interest" description="Disordered" evidence="14">
    <location>
        <begin position="257"/>
        <end position="331"/>
    </location>
</feature>
<gene>
    <name evidence="17" type="ORF">L195_g001455</name>
</gene>
<dbReference type="SUPFAM" id="SSF57959">
    <property type="entry name" value="Leucine zipper domain"/>
    <property type="match status" value="1"/>
</dbReference>
<comment type="subunit">
    <text evidence="13">Interacts with BZIP28.</text>
</comment>
<evidence type="ECO:0000256" key="8">
    <source>
        <dbReference type="ARBA" id="ARBA00023125"/>
    </source>
</evidence>
<dbReference type="GO" id="GO:0003700">
    <property type="term" value="F:DNA-binding transcription factor activity"/>
    <property type="evidence" value="ECO:0007669"/>
    <property type="project" value="InterPro"/>
</dbReference>
<dbReference type="GO" id="GO:0005634">
    <property type="term" value="C:nucleus"/>
    <property type="evidence" value="ECO:0007669"/>
    <property type="project" value="UniProtKB-SubCell"/>
</dbReference>
<evidence type="ECO:0000256" key="4">
    <source>
        <dbReference type="ARBA" id="ARBA00022692"/>
    </source>
</evidence>
<keyword evidence="11" id="KW-0325">Glycoprotein</keyword>
<evidence type="ECO:0000256" key="2">
    <source>
        <dbReference type="ARBA" id="ARBA00004389"/>
    </source>
</evidence>
<accession>A0A2K3NPR1</accession>
<keyword evidence="8" id="KW-0238">DNA-binding</keyword>
<dbReference type="EMBL" id="ASHM01000591">
    <property type="protein sequence ID" value="PNY05018.1"/>
    <property type="molecule type" value="Genomic_DNA"/>
</dbReference>
<evidence type="ECO:0000256" key="14">
    <source>
        <dbReference type="SAM" id="MobiDB-lite"/>
    </source>
</evidence>
<dbReference type="Gene3D" id="1.20.5.170">
    <property type="match status" value="1"/>
</dbReference>
<dbReference type="InterPro" id="IPR046347">
    <property type="entry name" value="bZIP_sf"/>
</dbReference>
<dbReference type="AlphaFoldDB" id="A0A2K3NPR1"/>
<dbReference type="GO" id="GO:0005789">
    <property type="term" value="C:endoplasmic reticulum membrane"/>
    <property type="evidence" value="ECO:0007669"/>
    <property type="project" value="UniProtKB-SubCell"/>
</dbReference>
<evidence type="ECO:0000256" key="12">
    <source>
        <dbReference type="ARBA" id="ARBA00023242"/>
    </source>
</evidence>
<keyword evidence="5" id="KW-0256">Endoplasmic reticulum</keyword>
<evidence type="ECO:0000256" key="9">
    <source>
        <dbReference type="ARBA" id="ARBA00023136"/>
    </source>
</evidence>
<dbReference type="Proteomes" id="UP000236291">
    <property type="component" value="Unassembled WGS sequence"/>
</dbReference>
<evidence type="ECO:0000256" key="6">
    <source>
        <dbReference type="ARBA" id="ARBA00022989"/>
    </source>
</evidence>
<feature type="region of interest" description="Disordered" evidence="14">
    <location>
        <begin position="415"/>
        <end position="448"/>
    </location>
</feature>
<evidence type="ECO:0000256" key="11">
    <source>
        <dbReference type="ARBA" id="ARBA00023180"/>
    </source>
</evidence>
<evidence type="ECO:0000256" key="13">
    <source>
        <dbReference type="ARBA" id="ARBA00065888"/>
    </source>
</evidence>
<proteinExistence type="inferred from homology"/>
<keyword evidence="7" id="KW-0805">Transcription regulation</keyword>
<comment type="similarity">
    <text evidence="3">Belongs to the bZIP family.</text>
</comment>
<dbReference type="PROSITE" id="PS50217">
    <property type="entry name" value="BZIP"/>
    <property type="match status" value="1"/>
</dbReference>
<evidence type="ECO:0000259" key="16">
    <source>
        <dbReference type="PROSITE" id="PS50217"/>
    </source>
</evidence>
<dbReference type="Pfam" id="PF00170">
    <property type="entry name" value="bZIP_1"/>
    <property type="match status" value="1"/>
</dbReference>
<dbReference type="GO" id="GO:0003677">
    <property type="term" value="F:DNA binding"/>
    <property type="evidence" value="ECO:0007669"/>
    <property type="project" value="UniProtKB-KW"/>
</dbReference>
<dbReference type="CDD" id="cd14704">
    <property type="entry name" value="bZIP_HY5-like"/>
    <property type="match status" value="1"/>
</dbReference>
<keyword evidence="12" id="KW-0539">Nucleus</keyword>
<reference evidence="17 18" key="2">
    <citation type="journal article" date="2017" name="Front. Plant Sci.">
        <title>Gene Classification and Mining of Molecular Markers Useful in Red Clover (Trifolium pratense) Breeding.</title>
        <authorList>
            <person name="Istvanek J."/>
            <person name="Dluhosova J."/>
            <person name="Dluhos P."/>
            <person name="Patkova L."/>
            <person name="Nedelnik J."/>
            <person name="Repkova J."/>
        </authorList>
    </citation>
    <scope>NUCLEOTIDE SEQUENCE [LARGE SCALE GENOMIC DNA]</scope>
    <source>
        <strain evidence="18">cv. Tatra</strain>
        <tissue evidence="17">Young leaves</tissue>
    </source>
</reference>
<comment type="caution">
    <text evidence="17">The sequence shown here is derived from an EMBL/GenBank/DDBJ whole genome shotgun (WGS) entry which is preliminary data.</text>
</comment>
<feature type="transmembrane region" description="Helical" evidence="15">
    <location>
        <begin position="452"/>
        <end position="474"/>
    </location>
</feature>
<feature type="compositionally biased region" description="Basic and acidic residues" evidence="14">
    <location>
        <begin position="257"/>
        <end position="272"/>
    </location>
</feature>
<reference evidence="17 18" key="1">
    <citation type="journal article" date="2014" name="Am. J. Bot.">
        <title>Genome assembly and annotation for red clover (Trifolium pratense; Fabaceae).</title>
        <authorList>
            <person name="Istvanek J."/>
            <person name="Jaros M."/>
            <person name="Krenek A."/>
            <person name="Repkova J."/>
        </authorList>
    </citation>
    <scope>NUCLEOTIDE SEQUENCE [LARGE SCALE GENOMIC DNA]</scope>
    <source>
        <strain evidence="18">cv. Tatra</strain>
        <tissue evidence="17">Young leaves</tissue>
    </source>
</reference>
<dbReference type="GO" id="GO:0006950">
    <property type="term" value="P:response to stress"/>
    <property type="evidence" value="ECO:0007669"/>
    <property type="project" value="UniProtKB-ARBA"/>
</dbReference>
<feature type="region of interest" description="Disordered" evidence="14">
    <location>
        <begin position="144"/>
        <end position="232"/>
    </location>
</feature>
<feature type="compositionally biased region" description="Basic and acidic residues" evidence="14">
    <location>
        <begin position="433"/>
        <end position="448"/>
    </location>
</feature>
<dbReference type="STRING" id="57577.A0A2K3NPR1"/>
<evidence type="ECO:0000256" key="15">
    <source>
        <dbReference type="SAM" id="Phobius"/>
    </source>
</evidence>
<keyword evidence="10" id="KW-0804">Transcription</keyword>
<dbReference type="PANTHER" id="PTHR47416:SF3">
    <property type="entry name" value="BZIP TRANSCRIPTION FACTOR 17-RELATED"/>
    <property type="match status" value="1"/>
</dbReference>
<evidence type="ECO:0000313" key="18">
    <source>
        <dbReference type="Proteomes" id="UP000236291"/>
    </source>
</evidence>
<evidence type="ECO:0000256" key="3">
    <source>
        <dbReference type="ARBA" id="ARBA00007163"/>
    </source>
</evidence>
<dbReference type="PANTHER" id="PTHR47416">
    <property type="entry name" value="BASIC-LEUCINE ZIPPER TRANSCRIPTION FACTOR F-RELATED"/>
    <property type="match status" value="1"/>
</dbReference>
<dbReference type="InterPro" id="IPR004827">
    <property type="entry name" value="bZIP"/>
</dbReference>
<sequence>MGEGDRESFCGGRLAFPVKELFGRAERERKVAAGGERRVVVVTGRSFSGEINRFLPCNPITQVLLYSRKYIYDFADQFNNVPIPSLDFLFNDDLGDLEITFDDLDNLCIPSDTEEFLLPDSWNPNGVPISPIIDNEGVVNFDSPESGASVVSGDQSPDVSRFLNSDSVSADDNDNSVDVDVKVSMETENAENSDREESSNGPVSSQGSGNGGSGVYEATNSPSHDSGRYERDISSSHEHAIVEEGVKLEGIVKGCDLKRKKESSHESAETRTPKCSRRSSSMEIKTQQQQQQQQAQSQSQSGFDGIEDEDEKRKARLMRNRESAQLSRQRKKHYVEELEEKVRSMHSTIADLSSKITYVMAENATLRQQLSGGVMCPPPPPGAGMYPHPPMGPMPYPWMPCAPYVVKPQGSQVPLVPIPRLKPQQPAASSKSKKGESKKSESKKTEVKTKKVASISLLGLFLCIMLFGGLVPMVDFKFGGLVDNVSGRSSYVSDRWFYGHGGGKIWPVNGHMNESGRDGEVGFPNGRFGISDRNNYERGRKLEEMNERKDSSCVGHRDNASEPLLASLYVPRNDKLVKIDGNLIIHSIMASEKAMASQDAQVKKEKSGTGLAIPKDWDSALAIPEVGRNRGQHPNVYRVSAEQRRAIGSGSTKTLKDHMKSSATDGKMQQWFREGIADVFQTWLDRLLELLGSPMLSSGMCTEVFQFDVSPAPGAIVPATAVGNISTETRRNATNVNKSRNRRILHTLPDQLPGTRLNITEEHARNLPKDHLPGNKSSMVVSVLVDPKEAGDSGVDGMMAPKSLSRIFVVVLIDSVKYVTYSCGLPRASPLVTAYV</sequence>
<keyword evidence="9 15" id="KW-0472">Membrane</keyword>
<evidence type="ECO:0000256" key="10">
    <source>
        <dbReference type="ARBA" id="ARBA00023163"/>
    </source>
</evidence>
<name>A0A2K3NPR1_TRIPR</name>
<dbReference type="SMART" id="SM00338">
    <property type="entry name" value="BRLZ"/>
    <property type="match status" value="1"/>
</dbReference>
<organism evidence="17 18">
    <name type="scientific">Trifolium pratense</name>
    <name type="common">Red clover</name>
    <dbReference type="NCBI Taxonomy" id="57577"/>
    <lineage>
        <taxon>Eukaryota</taxon>
        <taxon>Viridiplantae</taxon>
        <taxon>Streptophyta</taxon>
        <taxon>Embryophyta</taxon>
        <taxon>Tracheophyta</taxon>
        <taxon>Spermatophyta</taxon>
        <taxon>Magnoliopsida</taxon>
        <taxon>eudicotyledons</taxon>
        <taxon>Gunneridae</taxon>
        <taxon>Pentapetalae</taxon>
        <taxon>rosids</taxon>
        <taxon>fabids</taxon>
        <taxon>Fabales</taxon>
        <taxon>Fabaceae</taxon>
        <taxon>Papilionoideae</taxon>
        <taxon>50 kb inversion clade</taxon>
        <taxon>NPAAA clade</taxon>
        <taxon>Hologalegina</taxon>
        <taxon>IRL clade</taxon>
        <taxon>Trifolieae</taxon>
        <taxon>Trifolium</taxon>
    </lineage>
</organism>
<evidence type="ECO:0000256" key="1">
    <source>
        <dbReference type="ARBA" id="ARBA00004123"/>
    </source>
</evidence>
<protein>
    <submittedName>
        <fullName evidence="17">BZIP transcription factor</fullName>
    </submittedName>
</protein>
<evidence type="ECO:0000256" key="7">
    <source>
        <dbReference type="ARBA" id="ARBA00023015"/>
    </source>
</evidence>
<keyword evidence="6 15" id="KW-1133">Transmembrane helix</keyword>
<feature type="domain" description="BZIP" evidence="16">
    <location>
        <begin position="310"/>
        <end position="370"/>
    </location>
</feature>
<comment type="subcellular location">
    <subcellularLocation>
        <location evidence="2">Endoplasmic reticulum membrane</location>
        <topology evidence="2">Single-pass membrane protein</topology>
    </subcellularLocation>
    <subcellularLocation>
        <location evidence="1">Nucleus</location>
    </subcellularLocation>
</comment>
<feature type="compositionally biased region" description="Low complexity" evidence="14">
    <location>
        <begin position="287"/>
        <end position="301"/>
    </location>
</feature>